<dbReference type="Proteomes" id="UP000185622">
    <property type="component" value="Chromosome"/>
</dbReference>
<reference evidence="2 3" key="1">
    <citation type="submission" date="2017-01" db="EMBL/GenBank/DDBJ databases">
        <title>The complete genome sequence of a sulfur-oxidizing marine bacterium Thioclava sp. 25B10_4T.</title>
        <authorList>
            <person name="Liu Y."/>
            <person name="Lai Q."/>
            <person name="Shao Z."/>
        </authorList>
    </citation>
    <scope>NUCLEOTIDE SEQUENCE [LARGE SCALE GENOMIC DNA]</scope>
    <source>
        <strain evidence="2 3">25B10_4</strain>
    </source>
</reference>
<sequence>MANDRGKRLTRLQIMVSDDEIKALDDWRFSQRMPSRAAAIRELLRRGLGAEGYIGEAGKQGDSSSFGVIDVNPDRPTSR</sequence>
<dbReference type="RefSeq" id="WP_075777024.1">
    <property type="nucleotide sequence ID" value="NZ_CP019437.1"/>
</dbReference>
<feature type="region of interest" description="Disordered" evidence="1">
    <location>
        <begin position="54"/>
        <end position="79"/>
    </location>
</feature>
<gene>
    <name evidence="2" type="ORF">BMG03_13075</name>
</gene>
<protein>
    <recommendedName>
        <fullName evidence="4">Ribbon-helix-helix protein CopG domain-containing protein</fullName>
    </recommendedName>
</protein>
<name>A0ABM6IIE5_9RHOB</name>
<accession>A0ABM6IIE5</accession>
<organism evidence="2 3">
    <name type="scientific">Thioclava nitratireducens</name>
    <dbReference type="NCBI Taxonomy" id="1915078"/>
    <lineage>
        <taxon>Bacteria</taxon>
        <taxon>Pseudomonadati</taxon>
        <taxon>Pseudomonadota</taxon>
        <taxon>Alphaproteobacteria</taxon>
        <taxon>Rhodobacterales</taxon>
        <taxon>Paracoccaceae</taxon>
        <taxon>Thioclava</taxon>
    </lineage>
</organism>
<dbReference type="EMBL" id="CP019437">
    <property type="protein sequence ID" value="AQS48624.1"/>
    <property type="molecule type" value="Genomic_DNA"/>
</dbReference>
<evidence type="ECO:0000313" key="3">
    <source>
        <dbReference type="Proteomes" id="UP000185622"/>
    </source>
</evidence>
<evidence type="ECO:0000313" key="2">
    <source>
        <dbReference type="EMBL" id="AQS48624.1"/>
    </source>
</evidence>
<evidence type="ECO:0000256" key="1">
    <source>
        <dbReference type="SAM" id="MobiDB-lite"/>
    </source>
</evidence>
<proteinExistence type="predicted"/>
<keyword evidence="3" id="KW-1185">Reference proteome</keyword>
<evidence type="ECO:0008006" key="4">
    <source>
        <dbReference type="Google" id="ProtNLM"/>
    </source>
</evidence>